<dbReference type="SUPFAM" id="SSF56796">
    <property type="entry name" value="Dehydroquinate synthase-like"/>
    <property type="match status" value="1"/>
</dbReference>
<dbReference type="GO" id="GO:0004022">
    <property type="term" value="F:alcohol dehydrogenase (NAD+) activity"/>
    <property type="evidence" value="ECO:0007669"/>
    <property type="project" value="TreeGrafter"/>
</dbReference>
<dbReference type="Proteomes" id="UP000448292">
    <property type="component" value="Unassembled WGS sequence"/>
</dbReference>
<dbReference type="Pfam" id="PF00465">
    <property type="entry name" value="Fe-ADH"/>
    <property type="match status" value="1"/>
</dbReference>
<dbReference type="Gene3D" id="1.20.1090.10">
    <property type="entry name" value="Dehydroquinate synthase-like - alpha domain"/>
    <property type="match status" value="1"/>
</dbReference>
<organism evidence="7 8">
    <name type="scientific">Oceanidesulfovibrio indonesiensis</name>
    <dbReference type="NCBI Taxonomy" id="54767"/>
    <lineage>
        <taxon>Bacteria</taxon>
        <taxon>Pseudomonadati</taxon>
        <taxon>Thermodesulfobacteriota</taxon>
        <taxon>Desulfovibrionia</taxon>
        <taxon>Desulfovibrionales</taxon>
        <taxon>Desulfovibrionaceae</taxon>
        <taxon>Oceanidesulfovibrio</taxon>
    </lineage>
</organism>
<comment type="cofactor">
    <cofactor evidence="1">
        <name>Fe cation</name>
        <dbReference type="ChEBI" id="CHEBI:24875"/>
    </cofactor>
</comment>
<dbReference type="InterPro" id="IPR001670">
    <property type="entry name" value="ADH_Fe/GldA"/>
</dbReference>
<protein>
    <submittedName>
        <fullName evidence="7">Alcohol dehydrogenase</fullName>
    </submittedName>
</protein>
<dbReference type="InterPro" id="IPR018211">
    <property type="entry name" value="ADH_Fe_CS"/>
</dbReference>
<evidence type="ECO:0000256" key="1">
    <source>
        <dbReference type="ARBA" id="ARBA00001962"/>
    </source>
</evidence>
<evidence type="ECO:0000256" key="3">
    <source>
        <dbReference type="ARBA" id="ARBA00023002"/>
    </source>
</evidence>
<keyword evidence="8" id="KW-1185">Reference proteome</keyword>
<dbReference type="RefSeq" id="WP_144303849.1">
    <property type="nucleotide sequence ID" value="NZ_QMIE01000014.1"/>
</dbReference>
<proteinExistence type="inferred from homology"/>
<keyword evidence="3" id="KW-0560">Oxidoreductase</keyword>
<dbReference type="PROSITE" id="PS00913">
    <property type="entry name" value="ADH_IRON_1"/>
    <property type="match status" value="1"/>
</dbReference>
<dbReference type="InterPro" id="IPR056798">
    <property type="entry name" value="ADH_Fe_C"/>
</dbReference>
<feature type="domain" description="Fe-containing alcohol dehydrogenase-like C-terminal" evidence="6">
    <location>
        <begin position="187"/>
        <end position="381"/>
    </location>
</feature>
<comment type="similarity">
    <text evidence="2">Belongs to the iron-containing alcohol dehydrogenase family.</text>
</comment>
<dbReference type="FunFam" id="3.40.50.1970:FF:000003">
    <property type="entry name" value="Alcohol dehydrogenase, iron-containing"/>
    <property type="match status" value="1"/>
</dbReference>
<name>A0A7M3MBW1_9BACT</name>
<dbReference type="AlphaFoldDB" id="A0A7M3MBW1"/>
<evidence type="ECO:0000256" key="4">
    <source>
        <dbReference type="ARBA" id="ARBA00023027"/>
    </source>
</evidence>
<dbReference type="FunFam" id="1.20.1090.10:FF:000001">
    <property type="entry name" value="Aldehyde-alcohol dehydrogenase"/>
    <property type="match status" value="1"/>
</dbReference>
<sequence>MSGFIFQVPPRIVFGAGSARKIGEEAARLGNTAMIVTGRSSTTRTGALDKVVASLEAAGLTAVTFAEVESDPSVATVEKGAALARGKNADVLVALGGGSPMDAAKGIAILMTNDGPIQKYEKKQPAAAGTPIIAVPTTAGTASEITRFTVITDPAAKVKMLIAFAGIIPKVAVLDPELTVSMPPSVTASTGMDALTHATEAYISKVGNQLTAVQALEAIELIGGNLIRAVMNGGDIEARQNMLLGQMLAGFAFGNASVALVHSMSRPLGAHFGIPHGMANAMLLAPVMAYNRPACPEKLTRIAQALGEPVEGLSLRDASFAAVDSLEALFEETGLPGRLSEFGVTEDAIPQMAKDAFASGSTNNNPRVPTVEDITDIYTSIL</sequence>
<dbReference type="CDD" id="cd08194">
    <property type="entry name" value="Fe-ADH-like"/>
    <property type="match status" value="1"/>
</dbReference>
<evidence type="ECO:0000313" key="8">
    <source>
        <dbReference type="Proteomes" id="UP000448292"/>
    </source>
</evidence>
<dbReference type="InterPro" id="IPR039697">
    <property type="entry name" value="Alcohol_dehydrogenase_Fe"/>
</dbReference>
<evidence type="ECO:0000259" key="5">
    <source>
        <dbReference type="Pfam" id="PF00465"/>
    </source>
</evidence>
<keyword evidence="4" id="KW-0520">NAD</keyword>
<dbReference type="PANTHER" id="PTHR11496">
    <property type="entry name" value="ALCOHOL DEHYDROGENASE"/>
    <property type="match status" value="1"/>
</dbReference>
<dbReference type="OrthoDB" id="9778433at2"/>
<dbReference type="Pfam" id="PF25137">
    <property type="entry name" value="ADH_Fe_C"/>
    <property type="match status" value="1"/>
</dbReference>
<dbReference type="EMBL" id="QMIE01000014">
    <property type="protein sequence ID" value="TVM15806.1"/>
    <property type="molecule type" value="Genomic_DNA"/>
</dbReference>
<accession>A0A7M3MBW1</accession>
<evidence type="ECO:0000256" key="2">
    <source>
        <dbReference type="ARBA" id="ARBA00007358"/>
    </source>
</evidence>
<dbReference type="Gene3D" id="3.40.50.1970">
    <property type="match status" value="1"/>
</dbReference>
<dbReference type="PANTHER" id="PTHR11496:SF102">
    <property type="entry name" value="ALCOHOL DEHYDROGENASE 4"/>
    <property type="match status" value="1"/>
</dbReference>
<gene>
    <name evidence="7" type="ORF">DPQ33_13970</name>
</gene>
<evidence type="ECO:0000259" key="6">
    <source>
        <dbReference type="Pfam" id="PF25137"/>
    </source>
</evidence>
<comment type="caution">
    <text evidence="7">The sequence shown here is derived from an EMBL/GenBank/DDBJ whole genome shotgun (WGS) entry which is preliminary data.</text>
</comment>
<reference evidence="7 8" key="1">
    <citation type="submission" date="2018-06" db="EMBL/GenBank/DDBJ databases">
        <title>Complete genome of Desulfovibrio indonesiensis P37SLT.</title>
        <authorList>
            <person name="Crispim J.S."/>
            <person name="Vidigal P.M.P."/>
            <person name="Silva L.C.F."/>
            <person name="Laguardia C.N."/>
            <person name="Araujo L.C."/>
            <person name="Dias R.S."/>
            <person name="Sousa M.P."/>
            <person name="Paula S.O."/>
            <person name="Silva C."/>
        </authorList>
    </citation>
    <scope>NUCLEOTIDE SEQUENCE [LARGE SCALE GENOMIC DNA]</scope>
    <source>
        <strain evidence="7 8">P37SLT</strain>
    </source>
</reference>
<dbReference type="GO" id="GO:0046872">
    <property type="term" value="F:metal ion binding"/>
    <property type="evidence" value="ECO:0007669"/>
    <property type="project" value="InterPro"/>
</dbReference>
<evidence type="ECO:0000313" key="7">
    <source>
        <dbReference type="EMBL" id="TVM15806.1"/>
    </source>
</evidence>
<feature type="domain" description="Alcohol dehydrogenase iron-type/glycerol dehydrogenase GldA" evidence="5">
    <location>
        <begin position="9"/>
        <end position="176"/>
    </location>
</feature>